<dbReference type="PANTHER" id="PTHR46880">
    <property type="entry name" value="RAS-ASSOCIATING DOMAIN-CONTAINING PROTEIN"/>
    <property type="match status" value="1"/>
</dbReference>
<proteinExistence type="predicted"/>
<keyword evidence="2" id="KW-1185">Reference proteome</keyword>
<accession>A0A6J8F2Y2</accession>
<sequence>MLHRSFDAAVKANEEKLLIPTRAGETRWVGHLLLAVNNLITSYKFIVAHLGQLTEPIERVSVDSKARAIAFLKLLKPKNIVCFLLFLVDVLKTLRHLSLKLQDRKCLIADQYSALSSTMEIQIKYKTSDGPYLRKVIDKTEFQGVKLTFCNNVEFIAVRQNLLDKLLEFLDKRFSEFSTTSIVQATRIADLQIWPKSWEAFKVYGDEDLQTIVDHFELILSHAGVITEDAELEWTLLKKDVQDLQILFPTKVAKENFADLTQSRMGDFVGVYYKMYLNYQDGKEFYLSEDVQSKIDDMVEYHADLQDDK</sequence>
<organism evidence="1 2">
    <name type="scientific">Mytilus coruscus</name>
    <name type="common">Sea mussel</name>
    <dbReference type="NCBI Taxonomy" id="42192"/>
    <lineage>
        <taxon>Eukaryota</taxon>
        <taxon>Metazoa</taxon>
        <taxon>Spiralia</taxon>
        <taxon>Lophotrochozoa</taxon>
        <taxon>Mollusca</taxon>
        <taxon>Bivalvia</taxon>
        <taxon>Autobranchia</taxon>
        <taxon>Pteriomorphia</taxon>
        <taxon>Mytilida</taxon>
        <taxon>Mytiloidea</taxon>
        <taxon>Mytilidae</taxon>
        <taxon>Mytilinae</taxon>
        <taxon>Mytilus</taxon>
    </lineage>
</organism>
<dbReference type="AlphaFoldDB" id="A0A6J8F2Y2"/>
<name>A0A6J8F2Y2_MYTCO</name>
<reference evidence="1 2" key="1">
    <citation type="submission" date="2020-06" db="EMBL/GenBank/DDBJ databases">
        <authorList>
            <person name="Li R."/>
            <person name="Bekaert M."/>
        </authorList>
    </citation>
    <scope>NUCLEOTIDE SEQUENCE [LARGE SCALE GENOMIC DNA]</scope>
    <source>
        <strain evidence="2">wild</strain>
    </source>
</reference>
<dbReference type="PANTHER" id="PTHR46880:SF9">
    <property type="entry name" value="ZINC FINGER PROTEIN 862"/>
    <property type="match status" value="1"/>
</dbReference>
<gene>
    <name evidence="1" type="ORF">MCOR_58191</name>
</gene>
<protein>
    <submittedName>
        <fullName evidence="1">Uncharacterized protein</fullName>
    </submittedName>
</protein>
<evidence type="ECO:0000313" key="1">
    <source>
        <dbReference type="EMBL" id="CAC5426492.1"/>
    </source>
</evidence>
<dbReference type="Proteomes" id="UP000507470">
    <property type="component" value="Unassembled WGS sequence"/>
</dbReference>
<dbReference type="OrthoDB" id="6148788at2759"/>
<evidence type="ECO:0000313" key="2">
    <source>
        <dbReference type="Proteomes" id="UP000507470"/>
    </source>
</evidence>
<dbReference type="EMBL" id="CACVKT020010430">
    <property type="protein sequence ID" value="CAC5426492.1"/>
    <property type="molecule type" value="Genomic_DNA"/>
</dbReference>